<dbReference type="PROSITE" id="PS51257">
    <property type="entry name" value="PROKAR_LIPOPROTEIN"/>
    <property type="match status" value="1"/>
</dbReference>
<dbReference type="InterPro" id="IPR006311">
    <property type="entry name" value="TAT_signal"/>
</dbReference>
<feature type="region of interest" description="Disordered" evidence="1">
    <location>
        <begin position="133"/>
        <end position="155"/>
    </location>
</feature>
<name>A0A7D5P7H8_9EURY</name>
<dbReference type="EMBL" id="CP058909">
    <property type="protein sequence ID" value="QLH82726.1"/>
    <property type="molecule type" value="Genomic_DNA"/>
</dbReference>
<evidence type="ECO:0000313" key="3">
    <source>
        <dbReference type="Proteomes" id="UP000509346"/>
    </source>
</evidence>
<dbReference type="OrthoDB" id="251619at2157"/>
<dbReference type="AlphaFoldDB" id="A0A7D5P7H8"/>
<sequence>MPTRFSRRSVLRSGALLTGAAVAGCAGAPGTDPLFADGFEESDERWTRHSHIGPEESQDAFEWDISLSEEQAAAGEWSLEVVTEGDHDDGVAWVTAELPTPEDPSTFSVSFEAWSESESFNVLRNVVASLGPERPTEEGDFPDPGANSSAVPDAPYGGLREPLHLSEGWREYTFDWEPAETPDALYLSLGVAVVWESDATHYFDAVEVTAD</sequence>
<keyword evidence="3" id="KW-1185">Reference proteome</keyword>
<evidence type="ECO:0000313" key="2">
    <source>
        <dbReference type="EMBL" id="QLH82726.1"/>
    </source>
</evidence>
<dbReference type="Proteomes" id="UP000509346">
    <property type="component" value="Chromosome"/>
</dbReference>
<dbReference type="GeneID" id="56083788"/>
<dbReference type="KEGG" id="hpel:HZS54_14325"/>
<gene>
    <name evidence="2" type="ORF">HZS54_14325</name>
</gene>
<reference evidence="2 3" key="1">
    <citation type="submission" date="2020-07" db="EMBL/GenBank/DDBJ databases">
        <title>Halosimplex litoreum sp. nov. and Halosimplex rubrum sp. nov., isolated from different salt environments.</title>
        <authorList>
            <person name="Cui H."/>
        </authorList>
    </citation>
    <scope>NUCLEOTIDE SEQUENCE [LARGE SCALE GENOMIC DNA]</scope>
    <source>
        <strain evidence="2 3">R2</strain>
    </source>
</reference>
<dbReference type="PROSITE" id="PS51318">
    <property type="entry name" value="TAT"/>
    <property type="match status" value="1"/>
</dbReference>
<accession>A0A7D5P7H8</accession>
<evidence type="ECO:0000256" key="1">
    <source>
        <dbReference type="SAM" id="MobiDB-lite"/>
    </source>
</evidence>
<dbReference type="RefSeq" id="WP_179917795.1">
    <property type="nucleotide sequence ID" value="NZ_CP058909.1"/>
</dbReference>
<protein>
    <submittedName>
        <fullName evidence="2">Uncharacterized protein</fullName>
    </submittedName>
</protein>
<organism evidence="2 3">
    <name type="scientific">Halosimplex pelagicum</name>
    <dbReference type="NCBI Taxonomy" id="869886"/>
    <lineage>
        <taxon>Archaea</taxon>
        <taxon>Methanobacteriati</taxon>
        <taxon>Methanobacteriota</taxon>
        <taxon>Stenosarchaea group</taxon>
        <taxon>Halobacteria</taxon>
        <taxon>Halobacteriales</taxon>
        <taxon>Haloarculaceae</taxon>
        <taxon>Halosimplex</taxon>
    </lineage>
</organism>
<proteinExistence type="predicted"/>